<reference evidence="1" key="1">
    <citation type="journal article" date="2015" name="Nature">
        <title>Complex archaea that bridge the gap between prokaryotes and eukaryotes.</title>
        <authorList>
            <person name="Spang A."/>
            <person name="Saw J.H."/>
            <person name="Jorgensen S.L."/>
            <person name="Zaremba-Niedzwiedzka K."/>
            <person name="Martijn J."/>
            <person name="Lind A.E."/>
            <person name="van Eijk R."/>
            <person name="Schleper C."/>
            <person name="Guy L."/>
            <person name="Ettema T.J."/>
        </authorList>
    </citation>
    <scope>NUCLEOTIDE SEQUENCE</scope>
</reference>
<proteinExistence type="predicted"/>
<protein>
    <submittedName>
        <fullName evidence="1">Uncharacterized protein</fullName>
    </submittedName>
</protein>
<organism evidence="1">
    <name type="scientific">marine sediment metagenome</name>
    <dbReference type="NCBI Taxonomy" id="412755"/>
    <lineage>
        <taxon>unclassified sequences</taxon>
        <taxon>metagenomes</taxon>
        <taxon>ecological metagenomes</taxon>
    </lineage>
</organism>
<dbReference type="AlphaFoldDB" id="A0A0F9N670"/>
<name>A0A0F9N670_9ZZZZ</name>
<sequence>MAIRTDITVNFLVSPRLIEVEAPSTEVTIQDLYDTLREIEDDIQNLDDDFLISAGGKEPLGGGVLVGVTAELNNAQLLFETRRIVLESGTITGSGSPAVGSPTLELGSPPLTGTIANDSSATFISNGVSRGDLIFNISDQS</sequence>
<evidence type="ECO:0000313" key="1">
    <source>
        <dbReference type="EMBL" id="KKM76902.1"/>
    </source>
</evidence>
<accession>A0A0F9N670</accession>
<gene>
    <name evidence="1" type="ORF">LCGC14_1375390</name>
</gene>
<feature type="non-terminal residue" evidence="1">
    <location>
        <position position="141"/>
    </location>
</feature>
<comment type="caution">
    <text evidence="1">The sequence shown here is derived from an EMBL/GenBank/DDBJ whole genome shotgun (WGS) entry which is preliminary data.</text>
</comment>
<dbReference type="EMBL" id="LAZR01008728">
    <property type="protein sequence ID" value="KKM76902.1"/>
    <property type="molecule type" value="Genomic_DNA"/>
</dbReference>